<protein>
    <submittedName>
        <fullName evidence="1">Uncharacterized protein</fullName>
    </submittedName>
</protein>
<dbReference type="EMBL" id="KZ502410">
    <property type="protein sequence ID" value="PKU79833.1"/>
    <property type="molecule type" value="Genomic_DNA"/>
</dbReference>
<proteinExistence type="predicted"/>
<reference evidence="1 2" key="2">
    <citation type="journal article" date="2017" name="Nature">
        <title>The Apostasia genome and the evolution of orchids.</title>
        <authorList>
            <person name="Zhang G.Q."/>
            <person name="Liu K.W."/>
            <person name="Li Z."/>
            <person name="Lohaus R."/>
            <person name="Hsiao Y.Y."/>
            <person name="Niu S.C."/>
            <person name="Wang J.Y."/>
            <person name="Lin Y.C."/>
            <person name="Xu Q."/>
            <person name="Chen L.J."/>
            <person name="Yoshida K."/>
            <person name="Fujiwara S."/>
            <person name="Wang Z.W."/>
            <person name="Zhang Y.Q."/>
            <person name="Mitsuda N."/>
            <person name="Wang M."/>
            <person name="Liu G.H."/>
            <person name="Pecoraro L."/>
            <person name="Huang H.X."/>
            <person name="Xiao X.J."/>
            <person name="Lin M."/>
            <person name="Wu X.Y."/>
            <person name="Wu W.L."/>
            <person name="Chen Y.Y."/>
            <person name="Chang S.B."/>
            <person name="Sakamoto S."/>
            <person name="Ohme-Takagi M."/>
            <person name="Yagi M."/>
            <person name="Zeng S.J."/>
            <person name="Shen C.Y."/>
            <person name="Yeh C.M."/>
            <person name="Luo Y.B."/>
            <person name="Tsai W.C."/>
            <person name="Van de Peer Y."/>
            <person name="Liu Z.J."/>
        </authorList>
    </citation>
    <scope>NUCLEOTIDE SEQUENCE [LARGE SCALE GENOMIC DNA]</scope>
    <source>
        <tissue evidence="1">The whole plant</tissue>
    </source>
</reference>
<dbReference type="AlphaFoldDB" id="A0A2I0WW11"/>
<sequence length="320" mass="36488">MLVLFHHQEGEEEYWYPYHHQEVEKGLWYSAITRRCPRPLPAAPARTARCPALVPAFSVGRWPVRPLSHCRAGALSHQARRPVLVPYNSMMARPFHKTSSGGEASAVAVLTLRERREHLHLRLLVDQTFRRWFIVLIIPRVTLIDAFIKLRLIYRSRMSSTSRTWAGYEISHEKVFQEDPVLCLHSRSVNSQKVLCLYLESVNKGRFSTYTWRSSDDDRSSLLIVMATLQPPIATQNGGRGRNGIVIREGMRPPSRLSVIEGKGKKVIMEDEAKVRGDTTATFSKFVSQITRVELQFLDAFLGYALQEVTDATPFHGGTF</sequence>
<keyword evidence="2" id="KW-1185">Reference proteome</keyword>
<organism evidence="1 2">
    <name type="scientific">Dendrobium catenatum</name>
    <dbReference type="NCBI Taxonomy" id="906689"/>
    <lineage>
        <taxon>Eukaryota</taxon>
        <taxon>Viridiplantae</taxon>
        <taxon>Streptophyta</taxon>
        <taxon>Embryophyta</taxon>
        <taxon>Tracheophyta</taxon>
        <taxon>Spermatophyta</taxon>
        <taxon>Magnoliopsida</taxon>
        <taxon>Liliopsida</taxon>
        <taxon>Asparagales</taxon>
        <taxon>Orchidaceae</taxon>
        <taxon>Epidendroideae</taxon>
        <taxon>Malaxideae</taxon>
        <taxon>Dendrobiinae</taxon>
        <taxon>Dendrobium</taxon>
    </lineage>
</organism>
<evidence type="ECO:0000313" key="2">
    <source>
        <dbReference type="Proteomes" id="UP000233837"/>
    </source>
</evidence>
<accession>A0A2I0WW11</accession>
<reference evidence="1 2" key="1">
    <citation type="journal article" date="2016" name="Sci. Rep.">
        <title>The Dendrobium catenatum Lindl. genome sequence provides insights into polysaccharide synthase, floral development and adaptive evolution.</title>
        <authorList>
            <person name="Zhang G.Q."/>
            <person name="Xu Q."/>
            <person name="Bian C."/>
            <person name="Tsai W.C."/>
            <person name="Yeh C.M."/>
            <person name="Liu K.W."/>
            <person name="Yoshida K."/>
            <person name="Zhang L.S."/>
            <person name="Chang S.B."/>
            <person name="Chen F."/>
            <person name="Shi Y."/>
            <person name="Su Y.Y."/>
            <person name="Zhang Y.Q."/>
            <person name="Chen L.J."/>
            <person name="Yin Y."/>
            <person name="Lin M."/>
            <person name="Huang H."/>
            <person name="Deng H."/>
            <person name="Wang Z.W."/>
            <person name="Zhu S.L."/>
            <person name="Zhao X."/>
            <person name="Deng C."/>
            <person name="Niu S.C."/>
            <person name="Huang J."/>
            <person name="Wang M."/>
            <person name="Liu G.H."/>
            <person name="Yang H.J."/>
            <person name="Xiao X.J."/>
            <person name="Hsiao Y.Y."/>
            <person name="Wu W.L."/>
            <person name="Chen Y.Y."/>
            <person name="Mitsuda N."/>
            <person name="Ohme-Takagi M."/>
            <person name="Luo Y.B."/>
            <person name="Van de Peer Y."/>
            <person name="Liu Z.J."/>
        </authorList>
    </citation>
    <scope>NUCLEOTIDE SEQUENCE [LARGE SCALE GENOMIC DNA]</scope>
    <source>
        <tissue evidence="1">The whole plant</tissue>
    </source>
</reference>
<evidence type="ECO:0000313" key="1">
    <source>
        <dbReference type="EMBL" id="PKU79833.1"/>
    </source>
</evidence>
<dbReference type="Proteomes" id="UP000233837">
    <property type="component" value="Unassembled WGS sequence"/>
</dbReference>
<gene>
    <name evidence="1" type="ORF">MA16_Dca016278</name>
</gene>
<name>A0A2I0WW11_9ASPA</name>